<feature type="compositionally biased region" description="Acidic residues" evidence="1">
    <location>
        <begin position="584"/>
        <end position="599"/>
    </location>
</feature>
<dbReference type="Proteomes" id="UP000447873">
    <property type="component" value="Unassembled WGS sequence"/>
</dbReference>
<comment type="caution">
    <text evidence="2">The sequence shown here is derived from an EMBL/GenBank/DDBJ whole genome shotgun (WGS) entry which is preliminary data.</text>
</comment>
<feature type="compositionally biased region" description="Polar residues" evidence="1">
    <location>
        <begin position="42"/>
        <end position="55"/>
    </location>
</feature>
<proteinExistence type="predicted"/>
<organism evidence="2 3">
    <name type="scientific">Venturia inaequalis</name>
    <name type="common">Apple scab fungus</name>
    <dbReference type="NCBI Taxonomy" id="5025"/>
    <lineage>
        <taxon>Eukaryota</taxon>
        <taxon>Fungi</taxon>
        <taxon>Dikarya</taxon>
        <taxon>Ascomycota</taxon>
        <taxon>Pezizomycotina</taxon>
        <taxon>Dothideomycetes</taxon>
        <taxon>Pleosporomycetidae</taxon>
        <taxon>Venturiales</taxon>
        <taxon>Venturiaceae</taxon>
        <taxon>Venturia</taxon>
    </lineage>
</organism>
<feature type="compositionally biased region" description="Polar residues" evidence="1">
    <location>
        <begin position="552"/>
        <end position="571"/>
    </location>
</feature>
<feature type="compositionally biased region" description="Polar residues" evidence="1">
    <location>
        <begin position="419"/>
        <end position="437"/>
    </location>
</feature>
<name>A0A8H3USJ6_VENIN</name>
<reference evidence="2 3" key="1">
    <citation type="submission" date="2018-12" db="EMBL/GenBank/DDBJ databases">
        <title>Venturia inaequalis Genome Resource.</title>
        <authorList>
            <person name="Lichtner F.J."/>
        </authorList>
    </citation>
    <scope>NUCLEOTIDE SEQUENCE [LARGE SCALE GENOMIC DNA]</scope>
    <source>
        <strain evidence="2 3">120213</strain>
    </source>
</reference>
<evidence type="ECO:0000313" key="2">
    <source>
        <dbReference type="EMBL" id="KAE9975794.1"/>
    </source>
</evidence>
<protein>
    <submittedName>
        <fullName evidence="2">Uncharacterized protein</fullName>
    </submittedName>
</protein>
<evidence type="ECO:0000256" key="1">
    <source>
        <dbReference type="SAM" id="MobiDB-lite"/>
    </source>
</evidence>
<accession>A0A8H3USJ6</accession>
<dbReference type="EMBL" id="WNWS01000187">
    <property type="protein sequence ID" value="KAE9975794.1"/>
    <property type="molecule type" value="Genomic_DNA"/>
</dbReference>
<feature type="compositionally biased region" description="Acidic residues" evidence="1">
    <location>
        <begin position="72"/>
        <end position="82"/>
    </location>
</feature>
<gene>
    <name evidence="2" type="ORF">EG328_002973</name>
</gene>
<dbReference type="AlphaFoldDB" id="A0A8H3USJ6"/>
<feature type="region of interest" description="Disordered" evidence="1">
    <location>
        <begin position="547"/>
        <end position="599"/>
    </location>
</feature>
<feature type="region of interest" description="Disordered" evidence="1">
    <location>
        <begin position="39"/>
        <end position="148"/>
    </location>
</feature>
<feature type="compositionally biased region" description="Polar residues" evidence="1">
    <location>
        <begin position="496"/>
        <end position="511"/>
    </location>
</feature>
<evidence type="ECO:0000313" key="3">
    <source>
        <dbReference type="Proteomes" id="UP000447873"/>
    </source>
</evidence>
<feature type="region of interest" description="Disordered" evidence="1">
    <location>
        <begin position="365"/>
        <end position="440"/>
    </location>
</feature>
<feature type="region of interest" description="Disordered" evidence="1">
    <location>
        <begin position="485"/>
        <end position="511"/>
    </location>
</feature>
<sequence length="599" mass="65379">MEPQRPREQASCDVQDHVGLLSYSFIDNTEPERAAEDKLLMTGSSLNTSSPTAASISLHRTAMMDASHFDSDSSDPESDSDTELNTPLTGIKSLSAVRTSSHSPPSPLPSQSSAQRPRAFSLVPAPLTGQKLDDVTLSSPPSLAAMDGDENEWDFADTRDDNSAEEGFDGWENIDSSVFDLATGTMKDSPTTVYENENFRQTATKFMEMYTEKYTPSPDTQRKFYKAMETLRFVGEFGYECVKEPLIDWADIVAVKMLDMPLDEASSQLRNDLLSYLPESTKAAYQRLRGISGLLLSSRGAASTRSDLMMTFPNDLSAIDNLARGLMKMNVNPMEKDELELQTVPSNNEKKATTGVKIIQEKPLELKSAPVEPPIDPEAEERRRSFKLEMTGITRMRALEDQKRAAQRGPTRKEPDPVNDQTKSLPQISPSKTSLKSWSLAPQPKLVSKTTIIGQISPPRINRTAASQSMASRPEPVSRGRMTRIATTGPQPPTPINHTVPSEPIRSSTKTIQTTRSIGAARTTAINASTGWVSHPIAAPPAAATSAFSSPLGQITSSTRRPMTLSETDISFMSDGFISPYGDDAVEDSDAGEDSDGEL</sequence>